<dbReference type="RefSeq" id="WP_124177068.1">
    <property type="nucleotide sequence ID" value="NZ_REFY01000001.1"/>
</dbReference>
<organism evidence="8 9">
    <name type="scientific">Natrarchaeobius halalkaliphilus</name>
    <dbReference type="NCBI Taxonomy" id="1679091"/>
    <lineage>
        <taxon>Archaea</taxon>
        <taxon>Methanobacteriati</taxon>
        <taxon>Methanobacteriota</taxon>
        <taxon>Stenosarchaea group</taxon>
        <taxon>Halobacteria</taxon>
        <taxon>Halobacteriales</taxon>
        <taxon>Natrialbaceae</taxon>
        <taxon>Natrarchaeobius</taxon>
    </lineage>
</organism>
<dbReference type="InterPro" id="IPR025874">
    <property type="entry name" value="DZR"/>
</dbReference>
<evidence type="ECO:0000313" key="9">
    <source>
        <dbReference type="Proteomes" id="UP000273828"/>
    </source>
</evidence>
<dbReference type="Proteomes" id="UP000273828">
    <property type="component" value="Unassembled WGS sequence"/>
</dbReference>
<feature type="domain" description="DZANK-type" evidence="7">
    <location>
        <begin position="4"/>
        <end position="61"/>
    </location>
</feature>
<feature type="transmembrane region" description="Helical" evidence="5">
    <location>
        <begin position="101"/>
        <end position="126"/>
    </location>
</feature>
<evidence type="ECO:0000256" key="2">
    <source>
        <dbReference type="ARBA" id="ARBA00022692"/>
    </source>
</evidence>
<dbReference type="GO" id="GO:0016020">
    <property type="term" value="C:membrane"/>
    <property type="evidence" value="ECO:0007669"/>
    <property type="project" value="UniProtKB-SubCell"/>
</dbReference>
<comment type="caution">
    <text evidence="8">The sequence shown here is derived from an EMBL/GenBank/DDBJ whole genome shotgun (WGS) entry which is preliminary data.</text>
</comment>
<keyword evidence="2 5" id="KW-0812">Transmembrane</keyword>
<evidence type="ECO:0000256" key="1">
    <source>
        <dbReference type="ARBA" id="ARBA00004141"/>
    </source>
</evidence>
<keyword evidence="4 5" id="KW-0472">Membrane</keyword>
<dbReference type="EMBL" id="REFY01000001">
    <property type="protein sequence ID" value="RQG93179.1"/>
    <property type="molecule type" value="Genomic_DNA"/>
</dbReference>
<evidence type="ECO:0000256" key="5">
    <source>
        <dbReference type="SAM" id="Phobius"/>
    </source>
</evidence>
<dbReference type="Pfam" id="PF05154">
    <property type="entry name" value="TM2"/>
    <property type="match status" value="1"/>
</dbReference>
<dbReference type="Pfam" id="PF12773">
    <property type="entry name" value="DZR"/>
    <property type="match status" value="1"/>
</dbReference>
<comment type="subcellular location">
    <subcellularLocation>
        <location evidence="1">Membrane</location>
        <topology evidence="1">Multi-pass membrane protein</topology>
    </subcellularLocation>
</comment>
<dbReference type="InterPro" id="IPR007829">
    <property type="entry name" value="TM2"/>
</dbReference>
<feature type="domain" description="TM2" evidence="6">
    <location>
        <begin position="73"/>
        <end position="122"/>
    </location>
</feature>
<evidence type="ECO:0000259" key="7">
    <source>
        <dbReference type="Pfam" id="PF12773"/>
    </source>
</evidence>
<sequence length="144" mass="15463">MKHCLNCGDQIKAEAAVCPTCGFNQSDTLEGSHEDRAENEKYCVECGATINRQAEICPECGVRQPSASGSGDTDKIAAGVLALLLGGLGAHKFYQGRMKLGVLYLCFFWTGIPALLGLIEGILMLIADDDEYERKYADGGILGR</sequence>
<name>A0A3N6P545_9EURY</name>
<evidence type="ECO:0000313" key="8">
    <source>
        <dbReference type="EMBL" id="RQG93179.1"/>
    </source>
</evidence>
<reference evidence="8 9" key="1">
    <citation type="submission" date="2018-10" db="EMBL/GenBank/DDBJ databases">
        <title>Natrarchaeobius chitinivorans gen. nov., sp. nov., and Natrarchaeobius haloalkaliphilus sp. nov., alkaliphilic, chitin-utilizing haloarchaea from hypersaline alkaline lakes.</title>
        <authorList>
            <person name="Sorokin D.Y."/>
            <person name="Elcheninov A.G."/>
            <person name="Kostrikina N.A."/>
            <person name="Bale N.J."/>
            <person name="Sinninghe Damste J.S."/>
            <person name="Khijniak T.V."/>
            <person name="Kublanov I.V."/>
            <person name="Toshchakov S.V."/>
        </authorList>
    </citation>
    <scope>NUCLEOTIDE SEQUENCE [LARGE SCALE GENOMIC DNA]</scope>
    <source>
        <strain evidence="8 9">AArcht-Sl</strain>
    </source>
</reference>
<protein>
    <submittedName>
        <fullName evidence="8">NINE protein</fullName>
    </submittedName>
</protein>
<dbReference type="OrthoDB" id="64860at2157"/>
<accession>A0A3N6P545</accession>
<evidence type="ECO:0000259" key="6">
    <source>
        <dbReference type="Pfam" id="PF05154"/>
    </source>
</evidence>
<keyword evidence="3 5" id="KW-1133">Transmembrane helix</keyword>
<evidence type="ECO:0000256" key="4">
    <source>
        <dbReference type="ARBA" id="ARBA00023136"/>
    </source>
</evidence>
<gene>
    <name evidence="8" type="ORF">EA462_02975</name>
</gene>
<evidence type="ECO:0000256" key="3">
    <source>
        <dbReference type="ARBA" id="ARBA00022989"/>
    </source>
</evidence>
<proteinExistence type="predicted"/>
<keyword evidence="9" id="KW-1185">Reference proteome</keyword>
<dbReference type="AlphaFoldDB" id="A0A3N6P545"/>